<organism evidence="1 2">
    <name type="scientific">Oceanidesulfovibrio indonesiensis</name>
    <dbReference type="NCBI Taxonomy" id="54767"/>
    <lineage>
        <taxon>Bacteria</taxon>
        <taxon>Pseudomonadati</taxon>
        <taxon>Thermodesulfobacteriota</taxon>
        <taxon>Desulfovibrionia</taxon>
        <taxon>Desulfovibrionales</taxon>
        <taxon>Desulfovibrionaceae</taxon>
        <taxon>Oceanidesulfovibrio</taxon>
    </lineage>
</organism>
<dbReference type="SUPFAM" id="SSF53335">
    <property type="entry name" value="S-adenosyl-L-methionine-dependent methyltransferases"/>
    <property type="match status" value="1"/>
</dbReference>
<protein>
    <submittedName>
        <fullName evidence="1">16S rRNA (Cytosine(1402)-N(4))-methyltransferase</fullName>
        <ecNumber evidence="1">2.1.1.199</ecNumber>
    </submittedName>
</protein>
<dbReference type="PANTHER" id="PTHR35276:SF1">
    <property type="entry name" value="TRNA (MNM(5)S(2)U34)-METHYLTRANSFERASE, CHLOROPLASTIC"/>
    <property type="match status" value="1"/>
</dbReference>
<dbReference type="InterPro" id="IPR010719">
    <property type="entry name" value="MnmM_MeTrfase"/>
</dbReference>
<dbReference type="InterPro" id="IPR029063">
    <property type="entry name" value="SAM-dependent_MTases_sf"/>
</dbReference>
<dbReference type="Proteomes" id="UP000448292">
    <property type="component" value="Unassembled WGS sequence"/>
</dbReference>
<dbReference type="EMBL" id="QMIE01000002">
    <property type="protein sequence ID" value="TVM19462.1"/>
    <property type="molecule type" value="Genomic_DNA"/>
</dbReference>
<evidence type="ECO:0000313" key="2">
    <source>
        <dbReference type="Proteomes" id="UP000448292"/>
    </source>
</evidence>
<proteinExistence type="predicted"/>
<name>A0A7M3MIE5_9BACT</name>
<keyword evidence="1" id="KW-0489">Methyltransferase</keyword>
<sequence length="198" mass="21351">METYFDVLCLTREAVSRALRRASDDDSGALLAVDATVGNGRDTLLLAHHVGEGGRVYGFDVQRRGLDIAWQRLTKAGMEQRVTLLHAGHERMAELLPADAQGRVRAVMFNLGYLPGSDKNVVTRPETTRAALAAALSVLAPGGLVSIVAYPAHPGGAKELAAVREWCASLAAPPYKAMEYGMANIPDAKRLFLVTRLR</sequence>
<dbReference type="EC" id="2.1.1.199" evidence="1"/>
<comment type="caution">
    <text evidence="1">The sequence shown here is derived from an EMBL/GenBank/DDBJ whole genome shotgun (WGS) entry which is preliminary data.</text>
</comment>
<reference evidence="1 2" key="1">
    <citation type="submission" date="2018-06" db="EMBL/GenBank/DDBJ databases">
        <title>Complete genome of Desulfovibrio indonesiensis P37SLT.</title>
        <authorList>
            <person name="Crispim J.S."/>
            <person name="Vidigal P.M.P."/>
            <person name="Silva L.C.F."/>
            <person name="Laguardia C.N."/>
            <person name="Araujo L.C."/>
            <person name="Dias R.S."/>
            <person name="Sousa M.P."/>
            <person name="Paula S.O."/>
            <person name="Silva C."/>
        </authorList>
    </citation>
    <scope>NUCLEOTIDE SEQUENCE [LARGE SCALE GENOMIC DNA]</scope>
    <source>
        <strain evidence="1 2">P37SLT</strain>
    </source>
</reference>
<keyword evidence="2" id="KW-1185">Reference proteome</keyword>
<keyword evidence="1" id="KW-0808">Transferase</keyword>
<dbReference type="GO" id="GO:0008168">
    <property type="term" value="F:methyltransferase activity"/>
    <property type="evidence" value="ECO:0007669"/>
    <property type="project" value="UniProtKB-KW"/>
</dbReference>
<dbReference type="AlphaFoldDB" id="A0A7M3MIE5"/>
<dbReference type="RefSeq" id="WP_144301819.1">
    <property type="nucleotide sequence ID" value="NZ_QMIE01000002.1"/>
</dbReference>
<dbReference type="PANTHER" id="PTHR35276">
    <property type="entry name" value="S-ADENOSYL-L-METHIONINE-DEPENDENT METHYLTRANSFERASES SUPERFAMILY PROTEIN"/>
    <property type="match status" value="1"/>
</dbReference>
<dbReference type="Gene3D" id="3.40.50.150">
    <property type="entry name" value="Vaccinia Virus protein VP39"/>
    <property type="match status" value="1"/>
</dbReference>
<dbReference type="GO" id="GO:0032259">
    <property type="term" value="P:methylation"/>
    <property type="evidence" value="ECO:0007669"/>
    <property type="project" value="UniProtKB-KW"/>
</dbReference>
<evidence type="ECO:0000313" key="1">
    <source>
        <dbReference type="EMBL" id="TVM19462.1"/>
    </source>
</evidence>
<gene>
    <name evidence="1" type="primary">mraW</name>
    <name evidence="1" type="ORF">DPQ33_03640</name>
</gene>
<dbReference type="Pfam" id="PF06962">
    <property type="entry name" value="rRNA_methylase"/>
    <property type="match status" value="1"/>
</dbReference>
<dbReference type="OrthoDB" id="9792989at2"/>
<accession>A0A7M3MIE5</accession>